<protein>
    <recommendedName>
        <fullName evidence="4 9">Enolase</fullName>
        <ecNumber evidence="3 9">4.2.1.11</ecNumber>
    </recommendedName>
    <alternativeName>
        <fullName evidence="9">2-phospho-D-glycerate hydro-lyase</fullName>
    </alternativeName>
    <alternativeName>
        <fullName evidence="9">2-phosphoglycerate dehydratase</fullName>
    </alternativeName>
</protein>
<dbReference type="GO" id="GO:0005576">
    <property type="term" value="C:extracellular region"/>
    <property type="evidence" value="ECO:0007669"/>
    <property type="project" value="UniProtKB-SubCell"/>
</dbReference>
<keyword evidence="9 12" id="KW-0479">Metal-binding</keyword>
<feature type="binding site" evidence="11">
    <location>
        <begin position="371"/>
        <end position="374"/>
    </location>
    <ligand>
        <name>substrate</name>
    </ligand>
</feature>
<feature type="domain" description="Enolase N-terminal" evidence="14">
    <location>
        <begin position="4"/>
        <end position="128"/>
    </location>
</feature>
<comment type="cofactor">
    <cofactor evidence="9">
        <name>Mg(2+)</name>
        <dbReference type="ChEBI" id="CHEBI:18420"/>
    </cofactor>
    <text evidence="9">Binds a second Mg(2+) ion via substrate during catalysis.</text>
</comment>
<accession>A0A0G0Z7X0</accession>
<keyword evidence="6 9" id="KW-0460">Magnesium</keyword>
<feature type="binding site" evidence="11">
    <location>
        <position position="153"/>
    </location>
    <ligand>
        <name>substrate</name>
    </ligand>
</feature>
<dbReference type="InterPro" id="IPR020810">
    <property type="entry name" value="Enolase_C"/>
</dbReference>
<evidence type="ECO:0000256" key="3">
    <source>
        <dbReference type="ARBA" id="ARBA00012058"/>
    </source>
</evidence>
<evidence type="ECO:0000256" key="12">
    <source>
        <dbReference type="PIRSR" id="PIRSR001400-3"/>
    </source>
</evidence>
<evidence type="ECO:0000256" key="7">
    <source>
        <dbReference type="ARBA" id="ARBA00023152"/>
    </source>
</evidence>
<comment type="function">
    <text evidence="9">Catalyzes the reversible conversion of 2-phosphoglycerate (2-PG) into phosphoenolpyruvate (PEP). It is essential for the degradation of carbohydrates via glycolysis.</text>
</comment>
<evidence type="ECO:0000256" key="11">
    <source>
        <dbReference type="PIRSR" id="PIRSR001400-2"/>
    </source>
</evidence>
<proteinExistence type="inferred from homology"/>
<name>A0A0G0Z7X0_UNCC2</name>
<dbReference type="PANTHER" id="PTHR11902:SF1">
    <property type="entry name" value="ENOLASE"/>
    <property type="match status" value="1"/>
</dbReference>
<dbReference type="NCBIfam" id="TIGR01060">
    <property type="entry name" value="eno"/>
    <property type="match status" value="1"/>
</dbReference>
<dbReference type="SFLD" id="SFLDF00002">
    <property type="entry name" value="enolase"/>
    <property type="match status" value="1"/>
</dbReference>
<dbReference type="GO" id="GO:0006096">
    <property type="term" value="P:glycolytic process"/>
    <property type="evidence" value="ECO:0007669"/>
    <property type="project" value="UniProtKB-UniRule"/>
</dbReference>
<dbReference type="Gene3D" id="3.30.390.10">
    <property type="entry name" value="Enolase-like, N-terminal domain"/>
    <property type="match status" value="1"/>
</dbReference>
<dbReference type="HAMAP" id="MF_00318">
    <property type="entry name" value="Enolase"/>
    <property type="match status" value="1"/>
</dbReference>
<dbReference type="Pfam" id="PF03952">
    <property type="entry name" value="Enolase_N"/>
    <property type="match status" value="1"/>
</dbReference>
<feature type="domain" description="Enolase C-terminal TIM barrel" evidence="13">
    <location>
        <begin position="137"/>
        <end position="420"/>
    </location>
</feature>
<evidence type="ECO:0000259" key="13">
    <source>
        <dbReference type="SMART" id="SM01192"/>
    </source>
</evidence>
<dbReference type="InterPro" id="IPR000941">
    <property type="entry name" value="Enolase"/>
</dbReference>
<dbReference type="SUPFAM" id="SSF54826">
    <property type="entry name" value="Enolase N-terminal domain-like"/>
    <property type="match status" value="1"/>
</dbReference>
<evidence type="ECO:0000256" key="1">
    <source>
        <dbReference type="ARBA" id="ARBA00005031"/>
    </source>
</evidence>
<feature type="active site" description="Proton acceptor" evidence="9 10">
    <location>
        <position position="344"/>
    </location>
</feature>
<dbReference type="SMART" id="SM01193">
    <property type="entry name" value="Enolase_N"/>
    <property type="match status" value="1"/>
</dbReference>
<comment type="similarity">
    <text evidence="2 9">Belongs to the enolase family.</text>
</comment>
<comment type="pathway">
    <text evidence="1 9">Carbohydrate degradation; glycolysis; pyruvate from D-glyceraldehyde 3-phosphate: step 4/5.</text>
</comment>
<dbReference type="PRINTS" id="PR00148">
    <property type="entry name" value="ENOLASE"/>
</dbReference>
<dbReference type="Gene3D" id="3.20.20.120">
    <property type="entry name" value="Enolase-like C-terminal domain"/>
    <property type="match status" value="1"/>
</dbReference>
<dbReference type="SFLD" id="SFLDS00001">
    <property type="entry name" value="Enolase"/>
    <property type="match status" value="1"/>
</dbReference>
<evidence type="ECO:0000256" key="8">
    <source>
        <dbReference type="ARBA" id="ARBA00023239"/>
    </source>
</evidence>
<feature type="binding site" evidence="11">
    <location>
        <position position="395"/>
    </location>
    <ligand>
        <name>substrate</name>
    </ligand>
</feature>
<dbReference type="SUPFAM" id="SSF51604">
    <property type="entry name" value="Enolase C-terminal domain-like"/>
    <property type="match status" value="1"/>
</dbReference>
<evidence type="ECO:0000256" key="10">
    <source>
        <dbReference type="PIRSR" id="PIRSR001400-1"/>
    </source>
</evidence>
<feature type="binding site" evidence="9 12">
    <location>
        <position position="319"/>
    </location>
    <ligand>
        <name>Mg(2+)</name>
        <dbReference type="ChEBI" id="CHEBI:18420"/>
    </ligand>
</feature>
<sequence>MATIREIKAREIYDSRGNPTVEVTVILDNGKMAKASVPSGASTGAHEAHELRDADGFGVKKAVANVEEISNALKGNEIGNLWEIDKAMMMLDGTENKSRLGANAILGVSLAAARAAALDKGMPLYRFLQKYFEFNEDYVAPKPLLNIINGGAHADNNVDVQEMMVVPVMGNNFTKRIEAGAKIYKSLKEVLRSRGLATMIGDEGGFAPNLENNEAGMVLLVEAIEKAGYIPGKDVFIALDVAATELYKETDGQGGYYYIKSQGVSLKAPQMTGMYFQWIVDYPIFSIEDPLAEDDFEGWANLKERLEKVDGRKIQIIGDDLFVTNPARIKDGISKKLANGAIIKYNQIGTLTETVEAIKMLTKAKFQPIISHRSGETTDDFIADLVVACGCGQIKSGAPARGERVAKYNRLLEIEAEIKS</sequence>
<dbReference type="EMBL" id="LCBL01000003">
    <property type="protein sequence ID" value="KKS09108.1"/>
    <property type="molecule type" value="Genomic_DNA"/>
</dbReference>
<feature type="binding site" evidence="9">
    <location>
        <position position="374"/>
    </location>
    <ligand>
        <name>(2R)-2-phosphoglycerate</name>
        <dbReference type="ChEBI" id="CHEBI:58289"/>
    </ligand>
</feature>
<feature type="binding site" evidence="9">
    <location>
        <position position="395"/>
    </location>
    <ligand>
        <name>(2R)-2-phosphoglycerate</name>
        <dbReference type="ChEBI" id="CHEBI:58289"/>
    </ligand>
</feature>
<keyword evidence="7 9" id="KW-0324">Glycolysis</keyword>
<dbReference type="InterPro" id="IPR020811">
    <property type="entry name" value="Enolase_N"/>
</dbReference>
<evidence type="ECO:0000256" key="9">
    <source>
        <dbReference type="HAMAP-Rule" id="MF_00318"/>
    </source>
</evidence>
<evidence type="ECO:0000313" key="15">
    <source>
        <dbReference type="EMBL" id="KKS09108.1"/>
    </source>
</evidence>
<dbReference type="GO" id="GO:0000015">
    <property type="term" value="C:phosphopyruvate hydratase complex"/>
    <property type="evidence" value="ECO:0007669"/>
    <property type="project" value="InterPro"/>
</dbReference>
<dbReference type="PATRIC" id="fig|1618344.3.peg.822"/>
<dbReference type="PIRSF" id="PIRSF001400">
    <property type="entry name" value="Enolase"/>
    <property type="match status" value="1"/>
</dbReference>
<dbReference type="AlphaFoldDB" id="A0A0G0Z7X0"/>
<evidence type="ECO:0000259" key="14">
    <source>
        <dbReference type="SMART" id="SM01193"/>
    </source>
</evidence>
<dbReference type="GO" id="GO:0004634">
    <property type="term" value="F:phosphopyruvate hydratase activity"/>
    <property type="evidence" value="ECO:0007669"/>
    <property type="project" value="UniProtKB-UniRule"/>
</dbReference>
<reference evidence="15 16" key="1">
    <citation type="journal article" date="2015" name="Nature">
        <title>rRNA introns, odd ribosomes, and small enigmatic genomes across a large radiation of phyla.</title>
        <authorList>
            <person name="Brown C.T."/>
            <person name="Hug L.A."/>
            <person name="Thomas B.C."/>
            <person name="Sharon I."/>
            <person name="Castelle C.J."/>
            <person name="Singh A."/>
            <person name="Wilkins M.J."/>
            <person name="Williams K.H."/>
            <person name="Banfield J.F."/>
        </authorList>
    </citation>
    <scope>NUCLEOTIDE SEQUENCE [LARGE SCALE GENOMIC DNA]</scope>
</reference>
<keyword evidence="5 9" id="KW-0964">Secreted</keyword>
<dbReference type="EC" id="4.2.1.11" evidence="3 9"/>
<comment type="caution">
    <text evidence="15">The sequence shown here is derived from an EMBL/GenBank/DDBJ whole genome shotgun (WGS) entry which is preliminary data.</text>
</comment>
<dbReference type="SFLD" id="SFLDG00178">
    <property type="entry name" value="enolase"/>
    <property type="match status" value="1"/>
</dbReference>
<feature type="binding site" evidence="9 12">
    <location>
        <position position="240"/>
    </location>
    <ligand>
        <name>Mg(2+)</name>
        <dbReference type="ChEBI" id="CHEBI:18420"/>
    </ligand>
</feature>
<dbReference type="Proteomes" id="UP000033869">
    <property type="component" value="Unassembled WGS sequence"/>
</dbReference>
<feature type="binding site" evidence="11">
    <location>
        <position position="319"/>
    </location>
    <ligand>
        <name>substrate</name>
    </ligand>
</feature>
<keyword evidence="8 9" id="KW-0456">Lyase</keyword>
<comment type="subcellular location">
    <subcellularLocation>
        <location evidence="9">Cytoplasm</location>
    </subcellularLocation>
    <subcellularLocation>
        <location evidence="9">Secreted</location>
    </subcellularLocation>
    <subcellularLocation>
        <location evidence="9">Cell surface</location>
    </subcellularLocation>
    <text evidence="9">Fractions of enolase are present in both the cytoplasm and on the cell surface.</text>
</comment>
<dbReference type="GO" id="GO:0009986">
    <property type="term" value="C:cell surface"/>
    <property type="evidence" value="ECO:0007669"/>
    <property type="project" value="UniProtKB-SubCell"/>
</dbReference>
<evidence type="ECO:0000256" key="4">
    <source>
        <dbReference type="ARBA" id="ARBA00017068"/>
    </source>
</evidence>
<dbReference type="InterPro" id="IPR029017">
    <property type="entry name" value="Enolase-like_N"/>
</dbReference>
<evidence type="ECO:0000256" key="6">
    <source>
        <dbReference type="ARBA" id="ARBA00022842"/>
    </source>
</evidence>
<dbReference type="CDD" id="cd03313">
    <property type="entry name" value="enolase"/>
    <property type="match status" value="1"/>
</dbReference>
<dbReference type="SMART" id="SM01192">
    <property type="entry name" value="Enolase_C"/>
    <property type="match status" value="1"/>
</dbReference>
<gene>
    <name evidence="9" type="primary">eno</name>
    <name evidence="15" type="ORF">UU65_C0003G0163</name>
</gene>
<keyword evidence="9" id="KW-0963">Cytoplasm</keyword>
<evidence type="ECO:0000256" key="2">
    <source>
        <dbReference type="ARBA" id="ARBA00009604"/>
    </source>
</evidence>
<dbReference type="UniPathway" id="UPA00109">
    <property type="reaction ID" value="UER00187"/>
</dbReference>
<feature type="binding site" evidence="11">
    <location>
        <position position="288"/>
    </location>
    <ligand>
        <name>substrate</name>
    </ligand>
</feature>
<dbReference type="PANTHER" id="PTHR11902">
    <property type="entry name" value="ENOLASE"/>
    <property type="match status" value="1"/>
</dbReference>
<feature type="binding site" evidence="11">
    <location>
        <position position="162"/>
    </location>
    <ligand>
        <name>substrate</name>
    </ligand>
</feature>
<evidence type="ECO:0000313" key="16">
    <source>
        <dbReference type="Proteomes" id="UP000033869"/>
    </source>
</evidence>
<comment type="cofactor">
    <cofactor evidence="12">
        <name>Mg(2+)</name>
        <dbReference type="ChEBI" id="CHEBI:18420"/>
    </cofactor>
    <text evidence="12">Mg(2+) is required for catalysis and for stabilizing the dimer.</text>
</comment>
<dbReference type="Pfam" id="PF00113">
    <property type="entry name" value="Enolase_C"/>
    <property type="match status" value="1"/>
</dbReference>
<feature type="binding site" evidence="9">
    <location>
        <position position="344"/>
    </location>
    <ligand>
        <name>(2R)-2-phosphoglycerate</name>
        <dbReference type="ChEBI" id="CHEBI:58289"/>
    </ligand>
</feature>
<feature type="active site" description="Proton donor" evidence="9 10">
    <location>
        <position position="203"/>
    </location>
</feature>
<feature type="binding site" evidence="9 12">
    <location>
        <position position="288"/>
    </location>
    <ligand>
        <name>Mg(2+)</name>
        <dbReference type="ChEBI" id="CHEBI:18420"/>
    </ligand>
</feature>
<feature type="binding site" evidence="9">
    <location>
        <position position="161"/>
    </location>
    <ligand>
        <name>(2R)-2-phosphoglycerate</name>
        <dbReference type="ChEBI" id="CHEBI:58289"/>
    </ligand>
</feature>
<evidence type="ECO:0000256" key="5">
    <source>
        <dbReference type="ARBA" id="ARBA00022525"/>
    </source>
</evidence>
<dbReference type="InterPro" id="IPR036849">
    <property type="entry name" value="Enolase-like_C_sf"/>
</dbReference>
<comment type="catalytic activity">
    <reaction evidence="9">
        <text>(2R)-2-phosphoglycerate = phosphoenolpyruvate + H2O</text>
        <dbReference type="Rhea" id="RHEA:10164"/>
        <dbReference type="ChEBI" id="CHEBI:15377"/>
        <dbReference type="ChEBI" id="CHEBI:58289"/>
        <dbReference type="ChEBI" id="CHEBI:58702"/>
        <dbReference type="EC" id="4.2.1.11"/>
    </reaction>
</comment>
<organism evidence="15 16">
    <name type="scientific">candidate division CPR2 bacterium GW2011_GWC1_41_48</name>
    <dbReference type="NCBI Taxonomy" id="1618344"/>
    <lineage>
        <taxon>Bacteria</taxon>
        <taxon>Bacteria division CPR2</taxon>
    </lineage>
</organism>
<dbReference type="GO" id="GO:0000287">
    <property type="term" value="F:magnesium ion binding"/>
    <property type="evidence" value="ECO:0007669"/>
    <property type="project" value="UniProtKB-UniRule"/>
</dbReference>
<feature type="binding site" evidence="9">
    <location>
        <position position="373"/>
    </location>
    <ligand>
        <name>(2R)-2-phosphoglycerate</name>
        <dbReference type="ChEBI" id="CHEBI:58289"/>
    </ligand>
</feature>